<dbReference type="AlphaFoldDB" id="A0A432MC21"/>
<reference evidence="5 6" key="2">
    <citation type="submission" date="2019-01" db="EMBL/GenBank/DDBJ databases">
        <title>Tautonia sociabilis, a novel thermotolerant planctomycete of Isosphaeraceae family, isolated from a 4000 m deep subterranean habitat.</title>
        <authorList>
            <person name="Kovaleva O.L."/>
            <person name="Elcheninov A.G."/>
            <person name="Van Heerden E."/>
            <person name="Toshchakov S.V."/>
            <person name="Novikov A."/>
            <person name="Bonch-Osmolovskaya E.A."/>
            <person name="Kublanov I.V."/>
        </authorList>
    </citation>
    <scope>NUCLEOTIDE SEQUENCE [LARGE SCALE GENOMIC DNA]</scope>
    <source>
        <strain evidence="5 6">GM2012</strain>
    </source>
</reference>
<dbReference type="PRINTS" id="PR00721">
    <property type="entry name" value="STOMATIN"/>
</dbReference>
<dbReference type="InterPro" id="IPR001972">
    <property type="entry name" value="Stomatin_HflK_fam"/>
</dbReference>
<gene>
    <name evidence="5" type="ORF">TsocGM_25050</name>
</gene>
<comment type="subcellular location">
    <subcellularLocation>
        <location evidence="1">Membrane</location>
        <topology evidence="1">Single-pass membrane protein</topology>
    </subcellularLocation>
</comment>
<dbReference type="SUPFAM" id="SSF117892">
    <property type="entry name" value="Band 7/SPFH domain"/>
    <property type="match status" value="1"/>
</dbReference>
<dbReference type="SMART" id="SM00244">
    <property type="entry name" value="PHB"/>
    <property type="match status" value="1"/>
</dbReference>
<protein>
    <submittedName>
        <fullName evidence="5">Slipin family protein</fullName>
    </submittedName>
</protein>
<dbReference type="EMBL" id="RYZH01000093">
    <property type="protein sequence ID" value="RUL81433.1"/>
    <property type="molecule type" value="Genomic_DNA"/>
</dbReference>
<dbReference type="Gene3D" id="3.30.479.30">
    <property type="entry name" value="Band 7 domain"/>
    <property type="match status" value="1"/>
</dbReference>
<sequence length="287" mass="32461">MRSREIIIKDTHRGLMYQDGVLVRVLEAGRHVIPRRIDLGVYRTPLVEVVLVDLRERDLTIKGQEILTADKVAIRISIAVQYRVVDPQAAVHAVASYEDRLYTDVQLAARRSLASMTLDEILTDRNRLSEDIQRDVYKTAGSYGVAINRADVKDLVFPGNLQEIMNKVLAADRTSQAQLVEARTRAELQRIEAETKVETARRLAESQAEAERLAAQARADALRLEAEAEAQTLQLREQMANALEKHPSLLRLRELESLRAMAQSPGARIYVDFDRRARQDASRPDES</sequence>
<dbReference type="OrthoDB" id="5501731at2"/>
<dbReference type="InterPro" id="IPR036013">
    <property type="entry name" value="Band_7/SPFH_dom_sf"/>
</dbReference>
<keyword evidence="6" id="KW-1185">Reference proteome</keyword>
<proteinExistence type="inferred from homology"/>
<evidence type="ECO:0000256" key="2">
    <source>
        <dbReference type="ARBA" id="ARBA00008164"/>
    </source>
</evidence>
<evidence type="ECO:0000313" key="5">
    <source>
        <dbReference type="EMBL" id="RUL81433.1"/>
    </source>
</evidence>
<evidence type="ECO:0000259" key="4">
    <source>
        <dbReference type="SMART" id="SM00244"/>
    </source>
</evidence>
<evidence type="ECO:0000313" key="6">
    <source>
        <dbReference type="Proteomes" id="UP000280296"/>
    </source>
</evidence>
<dbReference type="PANTHER" id="PTHR10264:SF83">
    <property type="entry name" value="BLL5629 PROTEIN"/>
    <property type="match status" value="1"/>
</dbReference>
<evidence type="ECO:0000256" key="1">
    <source>
        <dbReference type="ARBA" id="ARBA00004167"/>
    </source>
</evidence>
<keyword evidence="3" id="KW-0175">Coiled coil</keyword>
<dbReference type="InterPro" id="IPR001107">
    <property type="entry name" value="Band_7"/>
</dbReference>
<comment type="similarity">
    <text evidence="2">Belongs to the band 7/mec-2 family.</text>
</comment>
<feature type="domain" description="Band 7" evidence="4">
    <location>
        <begin position="3"/>
        <end position="169"/>
    </location>
</feature>
<evidence type="ECO:0000256" key="3">
    <source>
        <dbReference type="SAM" id="Coils"/>
    </source>
</evidence>
<dbReference type="InterPro" id="IPR043202">
    <property type="entry name" value="Band-7_stomatin-like"/>
</dbReference>
<reference evidence="5 6" key="1">
    <citation type="submission" date="2018-12" db="EMBL/GenBank/DDBJ databases">
        <authorList>
            <person name="Toschakov S.V."/>
        </authorList>
    </citation>
    <scope>NUCLEOTIDE SEQUENCE [LARGE SCALE GENOMIC DNA]</scope>
    <source>
        <strain evidence="5 6">GM2012</strain>
    </source>
</reference>
<name>A0A432MC21_9BACT</name>
<dbReference type="GO" id="GO:0005886">
    <property type="term" value="C:plasma membrane"/>
    <property type="evidence" value="ECO:0007669"/>
    <property type="project" value="InterPro"/>
</dbReference>
<dbReference type="RefSeq" id="WP_126728197.1">
    <property type="nucleotide sequence ID" value="NZ_RYZH01000093.1"/>
</dbReference>
<feature type="coiled-coil region" evidence="3">
    <location>
        <begin position="196"/>
        <end position="245"/>
    </location>
</feature>
<dbReference type="Pfam" id="PF01145">
    <property type="entry name" value="Band_7"/>
    <property type="match status" value="1"/>
</dbReference>
<dbReference type="PANTHER" id="PTHR10264">
    <property type="entry name" value="BAND 7 PROTEIN-RELATED"/>
    <property type="match status" value="1"/>
</dbReference>
<comment type="caution">
    <text evidence="5">The sequence shown here is derived from an EMBL/GenBank/DDBJ whole genome shotgun (WGS) entry which is preliminary data.</text>
</comment>
<organism evidence="5 6">
    <name type="scientific">Tautonia sociabilis</name>
    <dbReference type="NCBI Taxonomy" id="2080755"/>
    <lineage>
        <taxon>Bacteria</taxon>
        <taxon>Pseudomonadati</taxon>
        <taxon>Planctomycetota</taxon>
        <taxon>Planctomycetia</taxon>
        <taxon>Isosphaerales</taxon>
        <taxon>Isosphaeraceae</taxon>
        <taxon>Tautonia</taxon>
    </lineage>
</organism>
<dbReference type="Proteomes" id="UP000280296">
    <property type="component" value="Unassembled WGS sequence"/>
</dbReference>
<dbReference type="CDD" id="cd13438">
    <property type="entry name" value="SPFH_eoslipins_u2"/>
    <property type="match status" value="1"/>
</dbReference>
<accession>A0A432MC21</accession>